<evidence type="ECO:0000313" key="3">
    <source>
        <dbReference type="Proteomes" id="UP000257109"/>
    </source>
</evidence>
<dbReference type="OrthoDB" id="2126698at2759"/>
<dbReference type="AlphaFoldDB" id="A0A371HAC6"/>
<feature type="transmembrane region" description="Helical" evidence="1">
    <location>
        <begin position="114"/>
        <end position="136"/>
    </location>
</feature>
<gene>
    <name evidence="2" type="primary">DTX8</name>
    <name evidence="2" type="ORF">CR513_17271</name>
</gene>
<keyword evidence="1" id="KW-0812">Transmembrane</keyword>
<reference evidence="2" key="1">
    <citation type="submission" date="2018-05" db="EMBL/GenBank/DDBJ databases">
        <title>Draft genome of Mucuna pruriens seed.</title>
        <authorList>
            <person name="Nnadi N.E."/>
            <person name="Vos R."/>
            <person name="Hasami M.H."/>
            <person name="Devisetty U.K."/>
            <person name="Aguiy J.C."/>
        </authorList>
    </citation>
    <scope>NUCLEOTIDE SEQUENCE [LARGE SCALE GENOMIC DNA]</scope>
    <source>
        <strain evidence="2">JCA_2017</strain>
    </source>
</reference>
<keyword evidence="1" id="KW-1133">Transmembrane helix</keyword>
<evidence type="ECO:0000256" key="1">
    <source>
        <dbReference type="SAM" id="Phobius"/>
    </source>
</evidence>
<feature type="transmembrane region" description="Helical" evidence="1">
    <location>
        <begin position="86"/>
        <end position="108"/>
    </location>
</feature>
<feature type="transmembrane region" description="Helical" evidence="1">
    <location>
        <begin position="7"/>
        <end position="30"/>
    </location>
</feature>
<feature type="transmembrane region" description="Helical" evidence="1">
    <location>
        <begin position="42"/>
        <end position="65"/>
    </location>
</feature>
<dbReference type="EMBL" id="QJKJ01003178">
    <property type="protein sequence ID" value="RDX99653.1"/>
    <property type="molecule type" value="Genomic_DNA"/>
</dbReference>
<name>A0A371HAC6_MUCPR</name>
<accession>A0A371HAC6</accession>
<evidence type="ECO:0000313" key="2">
    <source>
        <dbReference type="EMBL" id="RDX99653.1"/>
    </source>
</evidence>
<sequence>MQLERLFVQYLFWHSQMQLSLALYFFSSAINDMEVVHSVAKIIPLLCLSINVDAFLGVLCVRFIVLSCVLNESGIVRDSGWWQTRVIANLVAYYAVGISVALLFGFGLNFNGHSLWIGILVGSILQTITLALLIIFTNWEK</sequence>
<organism evidence="2 3">
    <name type="scientific">Mucuna pruriens</name>
    <name type="common">Velvet bean</name>
    <name type="synonym">Dolichos pruriens</name>
    <dbReference type="NCBI Taxonomy" id="157652"/>
    <lineage>
        <taxon>Eukaryota</taxon>
        <taxon>Viridiplantae</taxon>
        <taxon>Streptophyta</taxon>
        <taxon>Embryophyta</taxon>
        <taxon>Tracheophyta</taxon>
        <taxon>Spermatophyta</taxon>
        <taxon>Magnoliopsida</taxon>
        <taxon>eudicotyledons</taxon>
        <taxon>Gunneridae</taxon>
        <taxon>Pentapetalae</taxon>
        <taxon>rosids</taxon>
        <taxon>fabids</taxon>
        <taxon>Fabales</taxon>
        <taxon>Fabaceae</taxon>
        <taxon>Papilionoideae</taxon>
        <taxon>50 kb inversion clade</taxon>
        <taxon>NPAAA clade</taxon>
        <taxon>indigoferoid/millettioid clade</taxon>
        <taxon>Phaseoleae</taxon>
        <taxon>Mucuna</taxon>
    </lineage>
</organism>
<keyword evidence="1" id="KW-0472">Membrane</keyword>
<feature type="non-terminal residue" evidence="2">
    <location>
        <position position="1"/>
    </location>
</feature>
<dbReference type="PANTHER" id="PTHR11206">
    <property type="entry name" value="MULTIDRUG RESISTANCE PROTEIN"/>
    <property type="match status" value="1"/>
</dbReference>
<keyword evidence="3" id="KW-1185">Reference proteome</keyword>
<proteinExistence type="predicted"/>
<protein>
    <submittedName>
        <fullName evidence="2">Protein DETOXIFICATION 8</fullName>
    </submittedName>
</protein>
<dbReference type="Proteomes" id="UP000257109">
    <property type="component" value="Unassembled WGS sequence"/>
</dbReference>
<comment type="caution">
    <text evidence="2">The sequence shown here is derived from an EMBL/GenBank/DDBJ whole genome shotgun (WGS) entry which is preliminary data.</text>
</comment>